<dbReference type="Proteomes" id="UP001056610">
    <property type="component" value="Chromosome"/>
</dbReference>
<feature type="region of interest" description="Disordered" evidence="1">
    <location>
        <begin position="1"/>
        <end position="23"/>
    </location>
</feature>
<feature type="compositionally biased region" description="Basic residues" evidence="1">
    <location>
        <begin position="1"/>
        <end position="16"/>
    </location>
</feature>
<organism evidence="2 3">
    <name type="scientific">Candidatus Mycobacterium methanotrophicum</name>
    <dbReference type="NCBI Taxonomy" id="2943498"/>
    <lineage>
        <taxon>Bacteria</taxon>
        <taxon>Bacillati</taxon>
        <taxon>Actinomycetota</taxon>
        <taxon>Actinomycetes</taxon>
        <taxon>Mycobacteriales</taxon>
        <taxon>Mycobacteriaceae</taxon>
        <taxon>Mycobacterium</taxon>
    </lineage>
</organism>
<evidence type="ECO:0000313" key="2">
    <source>
        <dbReference type="EMBL" id="UQX11565.1"/>
    </source>
</evidence>
<name>A0ABY4QNN5_9MYCO</name>
<evidence type="ECO:0000313" key="3">
    <source>
        <dbReference type="Proteomes" id="UP001056610"/>
    </source>
</evidence>
<dbReference type="EMBL" id="CP097320">
    <property type="protein sequence ID" value="UQX11565.1"/>
    <property type="molecule type" value="Genomic_DNA"/>
</dbReference>
<accession>A0ABY4QNN5</accession>
<gene>
    <name evidence="2" type="ORF">M5I08_03490</name>
</gene>
<keyword evidence="3" id="KW-1185">Reference proteome</keyword>
<sequence>MVARIRKKTRCGKRVRVGAPDPGLTPNSGLATVSELTKRLGVVEAIDAAVRRIKTRNRGCGVG</sequence>
<protein>
    <submittedName>
        <fullName evidence="2">Uncharacterized protein</fullName>
    </submittedName>
</protein>
<dbReference type="RefSeq" id="WP_219067437.1">
    <property type="nucleotide sequence ID" value="NZ_CAJUXY010000019.1"/>
</dbReference>
<proteinExistence type="predicted"/>
<reference evidence="2" key="1">
    <citation type="submission" date="2022-05" db="EMBL/GenBank/DDBJ databases">
        <title>A methanotrophic Mycobacterium dominates a cave microbial ecosystem.</title>
        <authorList>
            <person name="Van Spanning R.J.M."/>
            <person name="Guan Q."/>
            <person name="Melkonian C."/>
            <person name="Gallant J."/>
            <person name="Polerecky L."/>
            <person name="Flot J.-F."/>
            <person name="Brandt B.W."/>
            <person name="Braster M."/>
            <person name="Iturbe Espinoza P."/>
            <person name="Aerts J."/>
            <person name="Meima-Franke M."/>
            <person name="Piersma S.R."/>
            <person name="Bunduc C."/>
            <person name="Ummels R."/>
            <person name="Pain A."/>
            <person name="Fleming E.J."/>
            <person name="van der Wel N."/>
            <person name="Gherman V.D."/>
            <person name="Sarbu S.M."/>
            <person name="Bodelier P.L.E."/>
            <person name="Bitter W."/>
        </authorList>
    </citation>
    <scope>NUCLEOTIDE SEQUENCE</scope>
    <source>
        <strain evidence="2">Sulfur Cave</strain>
    </source>
</reference>
<evidence type="ECO:0000256" key="1">
    <source>
        <dbReference type="SAM" id="MobiDB-lite"/>
    </source>
</evidence>